<gene>
    <name evidence="2" type="ORF">ACH5RR_021133</name>
</gene>
<dbReference type="AlphaFoldDB" id="A0ABD2ZHF7"/>
<comment type="caution">
    <text evidence="2">The sequence shown here is derived from an EMBL/GenBank/DDBJ whole genome shotgun (WGS) entry which is preliminary data.</text>
</comment>
<dbReference type="PANTHER" id="PTHR31260:SF28">
    <property type="entry name" value="CYSTATIN DOMAIN PROTEIN"/>
    <property type="match status" value="1"/>
</dbReference>
<evidence type="ECO:0008006" key="4">
    <source>
        <dbReference type="Google" id="ProtNLM"/>
    </source>
</evidence>
<accession>A0ABD2ZHF7</accession>
<keyword evidence="3" id="KW-1185">Reference proteome</keyword>
<feature type="compositionally biased region" description="Acidic residues" evidence="1">
    <location>
        <begin position="35"/>
        <end position="46"/>
    </location>
</feature>
<dbReference type="Proteomes" id="UP001630127">
    <property type="component" value="Unassembled WGS sequence"/>
</dbReference>
<dbReference type="InterPro" id="IPR006462">
    <property type="entry name" value="MS5"/>
</dbReference>
<feature type="compositionally biased region" description="Basic and acidic residues" evidence="1">
    <location>
        <begin position="1"/>
        <end position="15"/>
    </location>
</feature>
<dbReference type="PANTHER" id="PTHR31260">
    <property type="entry name" value="CYSTATIN/MONELLIN SUPERFAMILY PROTEIN"/>
    <property type="match status" value="1"/>
</dbReference>
<organism evidence="2 3">
    <name type="scientific">Cinchona calisaya</name>
    <dbReference type="NCBI Taxonomy" id="153742"/>
    <lineage>
        <taxon>Eukaryota</taxon>
        <taxon>Viridiplantae</taxon>
        <taxon>Streptophyta</taxon>
        <taxon>Embryophyta</taxon>
        <taxon>Tracheophyta</taxon>
        <taxon>Spermatophyta</taxon>
        <taxon>Magnoliopsida</taxon>
        <taxon>eudicotyledons</taxon>
        <taxon>Gunneridae</taxon>
        <taxon>Pentapetalae</taxon>
        <taxon>asterids</taxon>
        <taxon>lamiids</taxon>
        <taxon>Gentianales</taxon>
        <taxon>Rubiaceae</taxon>
        <taxon>Cinchonoideae</taxon>
        <taxon>Cinchoneae</taxon>
        <taxon>Cinchona</taxon>
    </lineage>
</organism>
<dbReference type="EMBL" id="JBJUIK010000009">
    <property type="protein sequence ID" value="KAL3518544.1"/>
    <property type="molecule type" value="Genomic_DNA"/>
</dbReference>
<protein>
    <recommendedName>
        <fullName evidence="4">Cystatin domain-containing protein</fullName>
    </recommendedName>
</protein>
<evidence type="ECO:0000313" key="3">
    <source>
        <dbReference type="Proteomes" id="UP001630127"/>
    </source>
</evidence>
<name>A0ABD2ZHF7_9GENT</name>
<evidence type="ECO:0000313" key="2">
    <source>
        <dbReference type="EMBL" id="KAL3518544.1"/>
    </source>
</evidence>
<sequence length="205" mass="24247">MAEKLEEERLKRLEQFEEEEEELPSREPPTWYIDSPEEELEPDPEPELEANVNFQLEEDPGVVNEVDYDEEIWTKYIKEIEDSDGFDIQHFPGACLSAPIEPLQNFKDSPHEYRNLIELSKVAIDVFNKENRTEFEFYDVVTTNVSAGIYFKYYITFQAWNRNRNMDPTTSNEEPTLKPFQAEIHRLGITPDDIKVDFCRIKKDN</sequence>
<proteinExistence type="predicted"/>
<feature type="region of interest" description="Disordered" evidence="1">
    <location>
        <begin position="1"/>
        <end position="46"/>
    </location>
</feature>
<evidence type="ECO:0000256" key="1">
    <source>
        <dbReference type="SAM" id="MobiDB-lite"/>
    </source>
</evidence>
<reference evidence="2 3" key="1">
    <citation type="submission" date="2024-11" db="EMBL/GenBank/DDBJ databases">
        <title>A near-complete genome assembly of Cinchona calisaya.</title>
        <authorList>
            <person name="Lian D.C."/>
            <person name="Zhao X.W."/>
            <person name="Wei L."/>
        </authorList>
    </citation>
    <scope>NUCLEOTIDE SEQUENCE [LARGE SCALE GENOMIC DNA]</scope>
    <source>
        <tissue evidence="2">Nenye</tissue>
    </source>
</reference>